<dbReference type="InterPro" id="IPR006059">
    <property type="entry name" value="SBP"/>
</dbReference>
<keyword evidence="3" id="KW-1185">Reference proteome</keyword>
<evidence type="ECO:0000313" key="3">
    <source>
        <dbReference type="Proteomes" id="UP000831537"/>
    </source>
</evidence>
<dbReference type="Pfam" id="PF01547">
    <property type="entry name" value="SBP_bac_1"/>
    <property type="match status" value="1"/>
</dbReference>
<gene>
    <name evidence="2" type="ORF">MUN87_21905</name>
</gene>
<organism evidence="2 3">
    <name type="scientific">Gracilibacillus salinarum</name>
    <dbReference type="NCBI Taxonomy" id="2932255"/>
    <lineage>
        <taxon>Bacteria</taxon>
        <taxon>Bacillati</taxon>
        <taxon>Bacillota</taxon>
        <taxon>Bacilli</taxon>
        <taxon>Bacillales</taxon>
        <taxon>Bacillaceae</taxon>
        <taxon>Gracilibacillus</taxon>
    </lineage>
</organism>
<keyword evidence="1" id="KW-0732">Signal</keyword>
<feature type="signal peptide" evidence="1">
    <location>
        <begin position="1"/>
        <end position="20"/>
    </location>
</feature>
<evidence type="ECO:0000313" key="2">
    <source>
        <dbReference type="EMBL" id="UOQ85262.1"/>
    </source>
</evidence>
<sequence>MKKILFVLFSIGLVFWLATCSQDSNSGASENSGEESGDENVTLRIAWWGEQNRTDYTLKVIEMFEEEHPGVTIEPEYAGWDDYWRKLAPQAAANQLPDIIQMDLSYLSQYSKNNQITDLTPYIGEQINVDNISDNAVAGGEINGGVYGFNLGSTATSYFYNPAILEEIGVDSIPEKWSWEEYKEIAIKAGEAGYSASGGVTESQVLFDYYLRSQDKKLFAADGSGLGYDDDQLFIDYFSLEKQLVDAGAAPTPDEVAQRTGPEDDPLAKGEALGGVGWATQFPSVQQIAQEPLDIHSPPASSEGNTGLYLKPSMFFSVSENSEHKEIAAEFINFFVNNVEANKLILADRGIPVSSEIKEALKEEVPEEKAKVFDYIEWVEQNSQPMGGPDPDVASEVIEALQGIAEQIVYGQTSVEEGAAKFREEAESIFGK</sequence>
<accession>A0ABY4GNF4</accession>
<proteinExistence type="predicted"/>
<reference evidence="2 3" key="1">
    <citation type="submission" date="2022-04" db="EMBL/GenBank/DDBJ databases">
        <title>Gracilibacillus sp. isolated from saltern.</title>
        <authorList>
            <person name="Won M."/>
            <person name="Lee C.-M."/>
            <person name="Woen H.-Y."/>
            <person name="Kwon S.-W."/>
        </authorList>
    </citation>
    <scope>NUCLEOTIDE SEQUENCE [LARGE SCALE GENOMIC DNA]</scope>
    <source>
        <strain evidence="2 3">SSPM10-3</strain>
    </source>
</reference>
<dbReference type="InterPro" id="IPR050490">
    <property type="entry name" value="Bact_solute-bd_prot1"/>
</dbReference>
<dbReference type="EMBL" id="CP095071">
    <property type="protein sequence ID" value="UOQ85262.1"/>
    <property type="molecule type" value="Genomic_DNA"/>
</dbReference>
<dbReference type="PANTHER" id="PTHR43649">
    <property type="entry name" value="ARABINOSE-BINDING PROTEIN-RELATED"/>
    <property type="match status" value="1"/>
</dbReference>
<dbReference type="SUPFAM" id="SSF53850">
    <property type="entry name" value="Periplasmic binding protein-like II"/>
    <property type="match status" value="1"/>
</dbReference>
<dbReference type="Gene3D" id="3.40.190.10">
    <property type="entry name" value="Periplasmic binding protein-like II"/>
    <property type="match status" value="2"/>
</dbReference>
<feature type="chain" id="PRO_5045582527" evidence="1">
    <location>
        <begin position="21"/>
        <end position="432"/>
    </location>
</feature>
<dbReference type="RefSeq" id="WP_244743964.1">
    <property type="nucleotide sequence ID" value="NZ_CP095071.1"/>
</dbReference>
<dbReference type="Proteomes" id="UP000831537">
    <property type="component" value="Chromosome"/>
</dbReference>
<name>A0ABY4GNF4_9BACI</name>
<dbReference type="PANTHER" id="PTHR43649:SF11">
    <property type="entry name" value="ABC TRANSPORTER SUBSTRATE-BINDING PROTEIN YESO-RELATED"/>
    <property type="match status" value="1"/>
</dbReference>
<evidence type="ECO:0000256" key="1">
    <source>
        <dbReference type="SAM" id="SignalP"/>
    </source>
</evidence>
<protein>
    <submittedName>
        <fullName evidence="2">Extracellular solute-binding protein</fullName>
    </submittedName>
</protein>